<proteinExistence type="predicted"/>
<dbReference type="VEuPathDB" id="FungiDB:AMAG_13368"/>
<organism evidence="1 2">
    <name type="scientific">Allomyces macrogynus (strain ATCC 38327)</name>
    <name type="common">Allomyces javanicus var. macrogynus</name>
    <dbReference type="NCBI Taxonomy" id="578462"/>
    <lineage>
        <taxon>Eukaryota</taxon>
        <taxon>Fungi</taxon>
        <taxon>Fungi incertae sedis</taxon>
        <taxon>Blastocladiomycota</taxon>
        <taxon>Blastocladiomycetes</taxon>
        <taxon>Blastocladiales</taxon>
        <taxon>Blastocladiaceae</taxon>
        <taxon>Allomyces</taxon>
    </lineage>
</organism>
<evidence type="ECO:0000313" key="2">
    <source>
        <dbReference type="Proteomes" id="UP000054350"/>
    </source>
</evidence>
<dbReference type="EMBL" id="GG745358">
    <property type="protein sequence ID" value="KNE68727.1"/>
    <property type="molecule type" value="Genomic_DNA"/>
</dbReference>
<dbReference type="AlphaFoldDB" id="A0A0L0T1X0"/>
<keyword evidence="2" id="KW-1185">Reference proteome</keyword>
<evidence type="ECO:0000313" key="1">
    <source>
        <dbReference type="EMBL" id="KNE68727.1"/>
    </source>
</evidence>
<name>A0A0L0T1X0_ALLM3</name>
<dbReference type="OrthoDB" id="5588204at2759"/>
<sequence>MTPVQAPAATARPNLTSPPRITGLSFVSAQSAPVSMSAVLAASSLAPLRTVASLASLPLLVTDLIIGSLAQDFEKDPRGTSRALACLAKSCRAVREPALHCLVRLTATLRLGPVDESTGTATARALLEFSYGSGMAPLGWFTVDPAPKPLLSKGGATCAEIDVPSAPFPAAERALAPAPALALAPATNKGIVTVPASWVRTLRVCDIKSNNTYPPFPTDAPQWTAHAILTALTHADHLQFLWYATSACLRHVLRHPTSGTRVKTISMNAVSSELRSLAGMWLPNVTSFDYASFRRPRMLPKMPRLETLAIWARLHPMRRGMARAFVRHLETVTDLTLIDQNDNGGDPDGFMRSFNVVFPPGAGQRVRHAKLTPSAVMWLIPDRRDISADATTDGATAAATSALDQSRYEPSPPLSLTHLELLGSGTVPIASLRCDFACLTNLVSLTVKRKYCKQEENKHHGAHLTVKQLQQLALLPHLAFLDAPIATPESKPGATWVQQVSAVAAALRGQPVFPALERVVTTFIFCTAIQPAHLPRLTHMNVSVPERSWFVSKLYMPSAPLLTDLVVVASNFREITEDFPGPLIVQEKQPVDANPVLCERVPQLQSYVWHMPEILREAMYNYPFKIL</sequence>
<dbReference type="Proteomes" id="UP000054350">
    <property type="component" value="Unassembled WGS sequence"/>
</dbReference>
<accession>A0A0L0T1X0</accession>
<reference evidence="1 2" key="1">
    <citation type="submission" date="2009-11" db="EMBL/GenBank/DDBJ databases">
        <title>Annotation of Allomyces macrogynus ATCC 38327.</title>
        <authorList>
            <consortium name="The Broad Institute Genome Sequencing Platform"/>
            <person name="Russ C."/>
            <person name="Cuomo C."/>
            <person name="Burger G."/>
            <person name="Gray M.W."/>
            <person name="Holland P.W.H."/>
            <person name="King N."/>
            <person name="Lang F.B.F."/>
            <person name="Roger A.J."/>
            <person name="Ruiz-Trillo I."/>
            <person name="Young S.K."/>
            <person name="Zeng Q."/>
            <person name="Gargeya S."/>
            <person name="Fitzgerald M."/>
            <person name="Haas B."/>
            <person name="Abouelleil A."/>
            <person name="Alvarado L."/>
            <person name="Arachchi H.M."/>
            <person name="Berlin A."/>
            <person name="Chapman S.B."/>
            <person name="Gearin G."/>
            <person name="Goldberg J."/>
            <person name="Griggs A."/>
            <person name="Gujja S."/>
            <person name="Hansen M."/>
            <person name="Heiman D."/>
            <person name="Howarth C."/>
            <person name="Larimer J."/>
            <person name="Lui A."/>
            <person name="MacDonald P.J.P."/>
            <person name="McCowen C."/>
            <person name="Montmayeur A."/>
            <person name="Murphy C."/>
            <person name="Neiman D."/>
            <person name="Pearson M."/>
            <person name="Priest M."/>
            <person name="Roberts A."/>
            <person name="Saif S."/>
            <person name="Shea T."/>
            <person name="Sisk P."/>
            <person name="Stolte C."/>
            <person name="Sykes S."/>
            <person name="Wortman J."/>
            <person name="Nusbaum C."/>
            <person name="Birren B."/>
        </authorList>
    </citation>
    <scope>NUCLEOTIDE SEQUENCE [LARGE SCALE GENOMIC DNA]</scope>
    <source>
        <strain evidence="1 2">ATCC 38327</strain>
    </source>
</reference>
<protein>
    <submittedName>
        <fullName evidence="1">Uncharacterized protein</fullName>
    </submittedName>
</protein>
<reference evidence="2" key="2">
    <citation type="submission" date="2009-11" db="EMBL/GenBank/DDBJ databases">
        <title>The Genome Sequence of Allomyces macrogynus strain ATCC 38327.</title>
        <authorList>
            <consortium name="The Broad Institute Genome Sequencing Platform"/>
            <person name="Russ C."/>
            <person name="Cuomo C."/>
            <person name="Shea T."/>
            <person name="Young S.K."/>
            <person name="Zeng Q."/>
            <person name="Koehrsen M."/>
            <person name="Haas B."/>
            <person name="Borodovsky M."/>
            <person name="Guigo R."/>
            <person name="Alvarado L."/>
            <person name="Berlin A."/>
            <person name="Borenstein D."/>
            <person name="Chen Z."/>
            <person name="Engels R."/>
            <person name="Freedman E."/>
            <person name="Gellesch M."/>
            <person name="Goldberg J."/>
            <person name="Griggs A."/>
            <person name="Gujja S."/>
            <person name="Heiman D."/>
            <person name="Hepburn T."/>
            <person name="Howarth C."/>
            <person name="Jen D."/>
            <person name="Larson L."/>
            <person name="Lewis B."/>
            <person name="Mehta T."/>
            <person name="Park D."/>
            <person name="Pearson M."/>
            <person name="Roberts A."/>
            <person name="Saif S."/>
            <person name="Shenoy N."/>
            <person name="Sisk P."/>
            <person name="Stolte C."/>
            <person name="Sykes S."/>
            <person name="Walk T."/>
            <person name="White J."/>
            <person name="Yandava C."/>
            <person name="Burger G."/>
            <person name="Gray M.W."/>
            <person name="Holland P.W.H."/>
            <person name="King N."/>
            <person name="Lang F.B.F."/>
            <person name="Roger A.J."/>
            <person name="Ruiz-Trillo I."/>
            <person name="Lander E."/>
            <person name="Nusbaum C."/>
        </authorList>
    </citation>
    <scope>NUCLEOTIDE SEQUENCE [LARGE SCALE GENOMIC DNA]</scope>
    <source>
        <strain evidence="2">ATCC 38327</strain>
    </source>
</reference>
<gene>
    <name evidence="1" type="ORF">AMAG_13368</name>
</gene>